<dbReference type="EMBL" id="GBRH01195969">
    <property type="protein sequence ID" value="JAE01927.1"/>
    <property type="molecule type" value="Transcribed_RNA"/>
</dbReference>
<sequence length="34" mass="3901">MVVTPMPYKLARFIVTFSDGGDFTVSWISMRSME</sequence>
<reference evidence="1" key="1">
    <citation type="submission" date="2014-09" db="EMBL/GenBank/DDBJ databases">
        <authorList>
            <person name="Magalhaes I.L.F."/>
            <person name="Oliveira U."/>
            <person name="Santos F.R."/>
            <person name="Vidigal T.H.D.A."/>
            <person name="Brescovit A.D."/>
            <person name="Santos A.J."/>
        </authorList>
    </citation>
    <scope>NUCLEOTIDE SEQUENCE</scope>
    <source>
        <tissue evidence="1">Shoot tissue taken approximately 20 cm above the soil surface</tissue>
    </source>
</reference>
<proteinExistence type="predicted"/>
<reference evidence="1" key="2">
    <citation type="journal article" date="2015" name="Data Brief">
        <title>Shoot transcriptome of the giant reed, Arundo donax.</title>
        <authorList>
            <person name="Barrero R.A."/>
            <person name="Guerrero F.D."/>
            <person name="Moolhuijzen P."/>
            <person name="Goolsby J.A."/>
            <person name="Tidwell J."/>
            <person name="Bellgard S.E."/>
            <person name="Bellgard M.I."/>
        </authorList>
    </citation>
    <scope>NUCLEOTIDE SEQUENCE</scope>
    <source>
        <tissue evidence="1">Shoot tissue taken approximately 20 cm above the soil surface</tissue>
    </source>
</reference>
<evidence type="ECO:0000313" key="1">
    <source>
        <dbReference type="EMBL" id="JAE01927.1"/>
    </source>
</evidence>
<dbReference type="AlphaFoldDB" id="A0A0A9EP93"/>
<accession>A0A0A9EP93</accession>
<organism evidence="1">
    <name type="scientific">Arundo donax</name>
    <name type="common">Giant reed</name>
    <name type="synonym">Donax arundinaceus</name>
    <dbReference type="NCBI Taxonomy" id="35708"/>
    <lineage>
        <taxon>Eukaryota</taxon>
        <taxon>Viridiplantae</taxon>
        <taxon>Streptophyta</taxon>
        <taxon>Embryophyta</taxon>
        <taxon>Tracheophyta</taxon>
        <taxon>Spermatophyta</taxon>
        <taxon>Magnoliopsida</taxon>
        <taxon>Liliopsida</taxon>
        <taxon>Poales</taxon>
        <taxon>Poaceae</taxon>
        <taxon>PACMAD clade</taxon>
        <taxon>Arundinoideae</taxon>
        <taxon>Arundineae</taxon>
        <taxon>Arundo</taxon>
    </lineage>
</organism>
<name>A0A0A9EP93_ARUDO</name>
<protein>
    <submittedName>
        <fullName evidence="1">Uncharacterized protein</fullName>
    </submittedName>
</protein>